<keyword evidence="2" id="KW-1185">Reference proteome</keyword>
<sequence length="52" mass="6040">MAKQATKKKVTYKIRKVTYGDMPREEAFEKALKPYFTAEEISNNPTMKLVNT</sequence>
<proteinExistence type="predicted"/>
<name>A0ABY4ES02_9BACI</name>
<protein>
    <submittedName>
        <fullName evidence="1">Uncharacterized protein</fullName>
    </submittedName>
</protein>
<reference evidence="1 2" key="1">
    <citation type="submission" date="2022-04" db="EMBL/GenBank/DDBJ databases">
        <title>Gracilibacillus sp. isolated from saltern.</title>
        <authorList>
            <person name="Won M."/>
            <person name="Lee C.-M."/>
            <person name="Woen H.-Y."/>
            <person name="Kwon S.-W."/>
        </authorList>
    </citation>
    <scope>NUCLEOTIDE SEQUENCE [LARGE SCALE GENOMIC DNA]</scope>
    <source>
        <strain evidence="1 2">SSWR10-1</strain>
    </source>
</reference>
<accession>A0ABY4ES02</accession>
<gene>
    <name evidence="1" type="ORF">MUN88_14160</name>
</gene>
<evidence type="ECO:0000313" key="2">
    <source>
        <dbReference type="Proteomes" id="UP000831782"/>
    </source>
</evidence>
<organism evidence="1 2">
    <name type="scientific">Gracilibacillus caseinilyticus</name>
    <dbReference type="NCBI Taxonomy" id="2932256"/>
    <lineage>
        <taxon>Bacteria</taxon>
        <taxon>Bacillati</taxon>
        <taxon>Bacillota</taxon>
        <taxon>Bacilli</taxon>
        <taxon>Bacillales</taxon>
        <taxon>Bacillaceae</taxon>
        <taxon>Gracilibacillus</taxon>
    </lineage>
</organism>
<evidence type="ECO:0000313" key="1">
    <source>
        <dbReference type="EMBL" id="UOQ47211.1"/>
    </source>
</evidence>
<dbReference type="Proteomes" id="UP000831782">
    <property type="component" value="Chromosome"/>
</dbReference>
<dbReference type="EMBL" id="CP095072">
    <property type="protein sequence ID" value="UOQ47211.1"/>
    <property type="molecule type" value="Genomic_DNA"/>
</dbReference>
<dbReference type="RefSeq" id="WP_244716144.1">
    <property type="nucleotide sequence ID" value="NZ_CP095072.1"/>
</dbReference>